<accession>A0AA41UC91</accession>
<gene>
    <name evidence="1" type="ORF">ML536_14275</name>
</gene>
<dbReference type="Proteomes" id="UP001156140">
    <property type="component" value="Unassembled WGS sequence"/>
</dbReference>
<evidence type="ECO:0008006" key="3">
    <source>
        <dbReference type="Google" id="ProtNLM"/>
    </source>
</evidence>
<reference evidence="1" key="1">
    <citation type="submission" date="2022-03" db="EMBL/GenBank/DDBJ databases">
        <title>The complete genome sequence of a Methyloterrigena soli.</title>
        <authorList>
            <person name="Zi Z."/>
        </authorList>
    </citation>
    <scope>NUCLEOTIDE SEQUENCE</scope>
    <source>
        <strain evidence="1">M48</strain>
    </source>
</reference>
<sequence>MTTINTAQYTNAYLLLGNTAASIAKATAAASSSNTGSSSQDAATNITLSSTAQSALATKDLATVVAETRAALTKLLTDAKLTSPLKDGKLALDLSSLDRRALYAVAANTENKFTDDERSAAALELTSRLDAALAGPAAIGRVTGDYTSLYKAAVEFLDGASAEEKATDTWARQKAALLEAQKQLTADPTTLPVVDNDPVADYLKRAAGGQTGPSRDFGDIAKDARTALDKQYEDAKAAGKELVFSKFRTKGQQADFSQFDSRSLSAIALNKDEKFSDQEVSAAKAEMRTRSGQALLASFKSASSSTDPTAFATNIIGAYASLSSEEREAAGWSESFYAAAVSNYESSLKLAQMFAQSSGSSSNSSGLGGLAGLLGG</sequence>
<name>A0AA41UC91_9HYPH</name>
<evidence type="ECO:0000313" key="2">
    <source>
        <dbReference type="Proteomes" id="UP001156140"/>
    </source>
</evidence>
<dbReference type="EMBL" id="JALAZD010000001">
    <property type="protein sequence ID" value="MCI0127992.1"/>
    <property type="molecule type" value="Genomic_DNA"/>
</dbReference>
<organism evidence="1 2">
    <name type="scientific">Paradevosia shaoguanensis</name>
    <dbReference type="NCBI Taxonomy" id="1335043"/>
    <lineage>
        <taxon>Bacteria</taxon>
        <taxon>Pseudomonadati</taxon>
        <taxon>Pseudomonadota</taxon>
        <taxon>Alphaproteobacteria</taxon>
        <taxon>Hyphomicrobiales</taxon>
        <taxon>Devosiaceae</taxon>
        <taxon>Paradevosia</taxon>
    </lineage>
</organism>
<protein>
    <recommendedName>
        <fullName evidence="3">DUF1217 domain-containing protein</fullName>
    </recommendedName>
</protein>
<evidence type="ECO:0000313" key="1">
    <source>
        <dbReference type="EMBL" id="MCI0127992.1"/>
    </source>
</evidence>
<keyword evidence="2" id="KW-1185">Reference proteome</keyword>
<dbReference type="RefSeq" id="WP_281736268.1">
    <property type="nucleotide sequence ID" value="NZ_JAKETQ010000001.1"/>
</dbReference>
<dbReference type="AlphaFoldDB" id="A0AA41UC91"/>
<comment type="caution">
    <text evidence="1">The sequence shown here is derived from an EMBL/GenBank/DDBJ whole genome shotgun (WGS) entry which is preliminary data.</text>
</comment>
<proteinExistence type="predicted"/>